<accession>A0A1I7W7C1</accession>
<protein>
    <submittedName>
        <fullName evidence="2">DUF19 domain-containing protein</fullName>
    </submittedName>
</protein>
<keyword evidence="1" id="KW-1185">Reference proteome</keyword>
<dbReference type="WBParaSite" id="Hba_00546">
    <property type="protein sequence ID" value="Hba_00546"/>
    <property type="gene ID" value="Hba_00546"/>
</dbReference>
<evidence type="ECO:0000313" key="1">
    <source>
        <dbReference type="Proteomes" id="UP000095283"/>
    </source>
</evidence>
<evidence type="ECO:0000313" key="2">
    <source>
        <dbReference type="WBParaSite" id="Hba_00546"/>
    </source>
</evidence>
<sequence>MEITSCGPLSDKICSTNSSSVFCHDIRREGLLIFPNLYFHKYIYIYIYIYISCGSLKAEYDQVCFTPPPPQALAETKAFCDAFVETCSNTLKTNLFTNLSEINVDYTVYCKQEKERFLFVCPKPLRFNTYAEQNDGHIYTREIETYCSKQYRTARSYCKHPALLKLPKYALPCAIYKYNCIDIFTRVIYG</sequence>
<dbReference type="AlphaFoldDB" id="A0A1I7W7C1"/>
<organism evidence="1 2">
    <name type="scientific">Heterorhabditis bacteriophora</name>
    <name type="common">Entomopathogenic nematode worm</name>
    <dbReference type="NCBI Taxonomy" id="37862"/>
    <lineage>
        <taxon>Eukaryota</taxon>
        <taxon>Metazoa</taxon>
        <taxon>Ecdysozoa</taxon>
        <taxon>Nematoda</taxon>
        <taxon>Chromadorea</taxon>
        <taxon>Rhabditida</taxon>
        <taxon>Rhabditina</taxon>
        <taxon>Rhabditomorpha</taxon>
        <taxon>Strongyloidea</taxon>
        <taxon>Heterorhabditidae</taxon>
        <taxon>Heterorhabditis</taxon>
    </lineage>
</organism>
<name>A0A1I7W7C1_HETBA</name>
<reference evidence="2" key="1">
    <citation type="submission" date="2016-11" db="UniProtKB">
        <authorList>
            <consortium name="WormBaseParasite"/>
        </authorList>
    </citation>
    <scope>IDENTIFICATION</scope>
</reference>
<dbReference type="Proteomes" id="UP000095283">
    <property type="component" value="Unplaced"/>
</dbReference>
<proteinExistence type="predicted"/>